<evidence type="ECO:0000256" key="7">
    <source>
        <dbReference type="ARBA" id="ARBA00022729"/>
    </source>
</evidence>
<dbReference type="Proteomes" id="UP000290849">
    <property type="component" value="Unassembled WGS sequence"/>
</dbReference>
<feature type="compositionally biased region" description="Low complexity" evidence="15">
    <location>
        <begin position="49"/>
        <end position="60"/>
    </location>
</feature>
<keyword evidence="9" id="KW-0406">Ion transport</keyword>
<evidence type="ECO:0000259" key="18">
    <source>
        <dbReference type="Pfam" id="PF10531"/>
    </source>
</evidence>
<comment type="subcellular location">
    <subcellularLocation>
        <location evidence="1">Cell outer membrane</location>
        <topology evidence="1">Multi-pass membrane protein</topology>
    </subcellularLocation>
</comment>
<sequence>MAGASVLLVVMATAGAQDLPIPDPVVPSRQAPAPSSPSMPGGDYGRYNAPYQSPAYTPAAPAQPLPTYTPPAAAPAQRPYVPAPAQAAPRTTVTPAAPLQSPNMHSGDRGTERYPAAERSTSYGGGSGAAAPRKSPQAVTAPMPAGDDAVGQAVNGALGAVGPGDTLGINIMGTGGAQARVTIDADGGVVVPMLGTIRVSGLTPAAIGRRIEQDLRSRGFMTDPQVAVEVLTLRSRIVSVLGKVERPGRYPIEGHLSVLELLAMAGGASKDAADVVTLVRRADGGKDRINLYVSNRQAPSQTVQDTELQPGDVVFVPDAPRFYVYGEVGKPGGYPVEHGLNVMRALSLAGGLTPRASDSRIDINRTDVLTGKVTESRVKMTDSVQPGDVIHVNERIF</sequence>
<dbReference type="PANTHER" id="PTHR33619">
    <property type="entry name" value="POLYSACCHARIDE EXPORT PROTEIN GFCE-RELATED"/>
    <property type="match status" value="1"/>
</dbReference>
<keyword evidence="11" id="KW-0472">Membrane</keyword>
<evidence type="ECO:0000259" key="19">
    <source>
        <dbReference type="Pfam" id="PF22461"/>
    </source>
</evidence>
<dbReference type="Pfam" id="PF22461">
    <property type="entry name" value="SLBB_2"/>
    <property type="match status" value="1"/>
</dbReference>
<feature type="region of interest" description="Disordered" evidence="15">
    <location>
        <begin position="17"/>
        <end position="144"/>
    </location>
</feature>
<dbReference type="EMBL" id="PYAL01000005">
    <property type="protein sequence ID" value="RXN86632.1"/>
    <property type="molecule type" value="Genomic_DNA"/>
</dbReference>
<dbReference type="InterPro" id="IPR003715">
    <property type="entry name" value="Poly_export_N"/>
</dbReference>
<reference evidence="20 21" key="1">
    <citation type="journal article" date="2017" name="Int. J. Syst. Evol. Microbiol.">
        <title>Achromobacter aloeverae sp. nov., isolated from the root of Aloe vera (L.) Burm.f.</title>
        <authorList>
            <person name="Kuncharoen N."/>
            <person name="Muramatsu Y."/>
            <person name="Shibata C."/>
            <person name="Kamakura Y."/>
            <person name="Nakagawa Y."/>
            <person name="Tanasupawat S."/>
        </authorList>
    </citation>
    <scope>NUCLEOTIDE SEQUENCE [LARGE SCALE GENOMIC DNA]</scope>
    <source>
        <strain evidence="20 21">AVA-1</strain>
    </source>
</reference>
<feature type="compositionally biased region" description="Basic and acidic residues" evidence="15">
    <location>
        <begin position="106"/>
        <end position="116"/>
    </location>
</feature>
<evidence type="ECO:0000313" key="21">
    <source>
        <dbReference type="Proteomes" id="UP000290849"/>
    </source>
</evidence>
<dbReference type="Pfam" id="PF02563">
    <property type="entry name" value="Poly_export"/>
    <property type="match status" value="1"/>
</dbReference>
<comment type="caution">
    <text evidence="20">The sequence shown here is derived from an EMBL/GenBank/DDBJ whole genome shotgun (WGS) entry which is preliminary data.</text>
</comment>
<feature type="compositionally biased region" description="Low complexity" evidence="15">
    <location>
        <begin position="74"/>
        <end position="98"/>
    </location>
</feature>
<dbReference type="InterPro" id="IPR019554">
    <property type="entry name" value="Soluble_ligand-bd"/>
</dbReference>
<evidence type="ECO:0000313" key="20">
    <source>
        <dbReference type="EMBL" id="RXN86632.1"/>
    </source>
</evidence>
<keyword evidence="10" id="KW-0626">Porin</keyword>
<evidence type="ECO:0000256" key="11">
    <source>
        <dbReference type="ARBA" id="ARBA00023136"/>
    </source>
</evidence>
<protein>
    <recommendedName>
        <fullName evidence="22">Polysaccharide export protein</fullName>
    </recommendedName>
</protein>
<keyword evidence="13" id="KW-0998">Cell outer membrane</keyword>
<evidence type="ECO:0000256" key="9">
    <source>
        <dbReference type="ARBA" id="ARBA00023065"/>
    </source>
</evidence>
<evidence type="ECO:0000256" key="4">
    <source>
        <dbReference type="ARBA" id="ARBA00022452"/>
    </source>
</evidence>
<dbReference type="InterPro" id="IPR049712">
    <property type="entry name" value="Poly_export"/>
</dbReference>
<dbReference type="PANTHER" id="PTHR33619:SF3">
    <property type="entry name" value="POLYSACCHARIDE EXPORT PROTEIN GFCE-RELATED"/>
    <property type="match status" value="1"/>
</dbReference>
<keyword evidence="21" id="KW-1185">Reference proteome</keyword>
<feature type="domain" description="Polysaccharide export protein N-terminal" evidence="17">
    <location>
        <begin position="161"/>
        <end position="230"/>
    </location>
</feature>
<dbReference type="Gene3D" id="3.30.1950.10">
    <property type="entry name" value="wza like domain"/>
    <property type="match status" value="1"/>
</dbReference>
<dbReference type="GO" id="GO:0015288">
    <property type="term" value="F:porin activity"/>
    <property type="evidence" value="ECO:0007669"/>
    <property type="project" value="UniProtKB-KW"/>
</dbReference>
<keyword evidence="14" id="KW-0449">Lipoprotein</keyword>
<feature type="signal peptide" evidence="16">
    <location>
        <begin position="1"/>
        <end position="16"/>
    </location>
</feature>
<evidence type="ECO:0000256" key="13">
    <source>
        <dbReference type="ARBA" id="ARBA00023237"/>
    </source>
</evidence>
<evidence type="ECO:0000256" key="6">
    <source>
        <dbReference type="ARBA" id="ARBA00022692"/>
    </source>
</evidence>
<evidence type="ECO:0000259" key="17">
    <source>
        <dbReference type="Pfam" id="PF02563"/>
    </source>
</evidence>
<dbReference type="Pfam" id="PF10531">
    <property type="entry name" value="SLBB"/>
    <property type="match status" value="1"/>
</dbReference>
<feature type="chain" id="PRO_5020247376" description="Polysaccharide export protein" evidence="16">
    <location>
        <begin position="17"/>
        <end position="397"/>
    </location>
</feature>
<feature type="domain" description="Soluble ligand binding" evidence="18">
    <location>
        <begin position="322"/>
        <end position="366"/>
    </location>
</feature>
<evidence type="ECO:0000256" key="3">
    <source>
        <dbReference type="ARBA" id="ARBA00022448"/>
    </source>
</evidence>
<name>A0A4Q1HGN4_9BURK</name>
<dbReference type="GO" id="GO:0015159">
    <property type="term" value="F:polysaccharide transmembrane transporter activity"/>
    <property type="evidence" value="ECO:0007669"/>
    <property type="project" value="InterPro"/>
</dbReference>
<feature type="domain" description="SLBB" evidence="19">
    <location>
        <begin position="238"/>
        <end position="316"/>
    </location>
</feature>
<dbReference type="InterPro" id="IPR054765">
    <property type="entry name" value="SLBB_dom"/>
</dbReference>
<gene>
    <name evidence="20" type="ORF">C7R54_16990</name>
</gene>
<keyword evidence="5" id="KW-0762">Sugar transport</keyword>
<evidence type="ECO:0000256" key="12">
    <source>
        <dbReference type="ARBA" id="ARBA00023139"/>
    </source>
</evidence>
<evidence type="ECO:0000256" key="10">
    <source>
        <dbReference type="ARBA" id="ARBA00023114"/>
    </source>
</evidence>
<evidence type="ECO:0000256" key="1">
    <source>
        <dbReference type="ARBA" id="ARBA00004571"/>
    </source>
</evidence>
<evidence type="ECO:0000256" key="5">
    <source>
        <dbReference type="ARBA" id="ARBA00022597"/>
    </source>
</evidence>
<evidence type="ECO:0000256" key="15">
    <source>
        <dbReference type="SAM" id="MobiDB-lite"/>
    </source>
</evidence>
<evidence type="ECO:0000256" key="16">
    <source>
        <dbReference type="SAM" id="SignalP"/>
    </source>
</evidence>
<dbReference type="Gene3D" id="3.10.560.10">
    <property type="entry name" value="Outer membrane lipoprotein wza domain like"/>
    <property type="match status" value="2"/>
</dbReference>
<feature type="compositionally biased region" description="Pro residues" evidence="15">
    <location>
        <begin position="61"/>
        <end position="73"/>
    </location>
</feature>
<dbReference type="GO" id="GO:0009279">
    <property type="term" value="C:cell outer membrane"/>
    <property type="evidence" value="ECO:0007669"/>
    <property type="project" value="UniProtKB-SubCell"/>
</dbReference>
<keyword evidence="8" id="KW-0625">Polysaccharide transport</keyword>
<dbReference type="AlphaFoldDB" id="A0A4Q1HGN4"/>
<evidence type="ECO:0000256" key="2">
    <source>
        <dbReference type="ARBA" id="ARBA00009450"/>
    </source>
</evidence>
<evidence type="ECO:0000256" key="14">
    <source>
        <dbReference type="ARBA" id="ARBA00023288"/>
    </source>
</evidence>
<proteinExistence type="inferred from homology"/>
<keyword evidence="7 16" id="KW-0732">Signal</keyword>
<evidence type="ECO:0000256" key="8">
    <source>
        <dbReference type="ARBA" id="ARBA00023047"/>
    </source>
</evidence>
<accession>A0A4Q1HGN4</accession>
<keyword evidence="12" id="KW-0564">Palmitate</keyword>
<evidence type="ECO:0008006" key="22">
    <source>
        <dbReference type="Google" id="ProtNLM"/>
    </source>
</evidence>
<dbReference type="GO" id="GO:0046930">
    <property type="term" value="C:pore complex"/>
    <property type="evidence" value="ECO:0007669"/>
    <property type="project" value="UniProtKB-KW"/>
</dbReference>
<keyword evidence="6" id="KW-0812">Transmembrane</keyword>
<organism evidence="20 21">
    <name type="scientific">Achromobacter aloeverae</name>
    <dbReference type="NCBI Taxonomy" id="1750518"/>
    <lineage>
        <taxon>Bacteria</taxon>
        <taxon>Pseudomonadati</taxon>
        <taxon>Pseudomonadota</taxon>
        <taxon>Betaproteobacteria</taxon>
        <taxon>Burkholderiales</taxon>
        <taxon>Alcaligenaceae</taxon>
        <taxon>Achromobacter</taxon>
    </lineage>
</organism>
<comment type="similarity">
    <text evidence="2">Belongs to the BexD/CtrA/VexA family.</text>
</comment>
<keyword evidence="4" id="KW-1134">Transmembrane beta strand</keyword>
<dbReference type="GO" id="GO:0006811">
    <property type="term" value="P:monoatomic ion transport"/>
    <property type="evidence" value="ECO:0007669"/>
    <property type="project" value="UniProtKB-KW"/>
</dbReference>
<keyword evidence="3" id="KW-0813">Transport</keyword>
<feature type="compositionally biased region" description="Low complexity" evidence="15">
    <location>
        <begin position="26"/>
        <end position="40"/>
    </location>
</feature>